<evidence type="ECO:0000313" key="1">
    <source>
        <dbReference type="EMBL" id="NYD88919.1"/>
    </source>
</evidence>
<dbReference type="GO" id="GO:0016539">
    <property type="term" value="P:intein-mediated protein splicing"/>
    <property type="evidence" value="ECO:0007669"/>
    <property type="project" value="InterPro"/>
</dbReference>
<protein>
    <recommendedName>
        <fullName evidence="3">Hint domain-containing protein</fullName>
    </recommendedName>
</protein>
<dbReference type="SUPFAM" id="SSF51294">
    <property type="entry name" value="Hedgehog/intein (Hint) domain"/>
    <property type="match status" value="1"/>
</dbReference>
<dbReference type="RefSeq" id="WP_179507457.1">
    <property type="nucleotide sequence ID" value="NZ_JACCBY010000001.1"/>
</dbReference>
<comment type="caution">
    <text evidence="1">The sequence shown here is derived from an EMBL/GenBank/DDBJ whole genome shotgun (WGS) entry which is preliminary data.</text>
</comment>
<dbReference type="AlphaFoldDB" id="A0A7Y9FKG4"/>
<name>A0A7Y9FKG4_9SPHN</name>
<dbReference type="NCBIfam" id="TIGR01443">
    <property type="entry name" value="intein_Cterm"/>
    <property type="match status" value="1"/>
</dbReference>
<reference evidence="1 2" key="1">
    <citation type="submission" date="2020-08" db="EMBL/GenBank/DDBJ databases">
        <title>The Agave Microbiome: Exploring the role of microbial communities in plant adaptations to desert environments.</title>
        <authorList>
            <person name="Partida-Martinez L.P."/>
        </authorList>
    </citation>
    <scope>NUCLEOTIDE SEQUENCE [LARGE SCALE GENOMIC DNA]</scope>
    <source>
        <strain evidence="1 2">AS2.3</strain>
    </source>
</reference>
<dbReference type="Gene3D" id="2.170.16.10">
    <property type="entry name" value="Hedgehog/Intein (Hint) domain"/>
    <property type="match status" value="1"/>
</dbReference>
<proteinExistence type="predicted"/>
<dbReference type="PROSITE" id="PS50817">
    <property type="entry name" value="INTEIN_N_TER"/>
    <property type="match status" value="1"/>
</dbReference>
<evidence type="ECO:0000313" key="2">
    <source>
        <dbReference type="Proteomes" id="UP000517753"/>
    </source>
</evidence>
<organism evidence="1 2">
    <name type="scientific">Sphingomonas melonis</name>
    <dbReference type="NCBI Taxonomy" id="152682"/>
    <lineage>
        <taxon>Bacteria</taxon>
        <taxon>Pseudomonadati</taxon>
        <taxon>Pseudomonadota</taxon>
        <taxon>Alphaproteobacteria</taxon>
        <taxon>Sphingomonadales</taxon>
        <taxon>Sphingomonadaceae</taxon>
        <taxon>Sphingomonas</taxon>
    </lineage>
</organism>
<accession>A0A7Y9FKG4</accession>
<dbReference type="CDD" id="cd00081">
    <property type="entry name" value="Hint"/>
    <property type="match status" value="1"/>
</dbReference>
<gene>
    <name evidence="1" type="ORF">HD841_000688</name>
</gene>
<dbReference type="InterPro" id="IPR006141">
    <property type="entry name" value="Intein_N"/>
</dbReference>
<sequence>MLSFAASAATPKGTVGGNATQFKIDKDAGMPVAIGRTYSGGNVVHRQYYGSKNSLESWVTVHSIGPVRGLGPLLINKVATSLNGTAIGGSYAGYMWLDQQLGACPETRAMAGPQGAFAGWGSTSLLSGLAADLWTLKFDDKGKIYPNGVPQRGRIVEGVYVYDPRLDSTYSGGGSGACRLGQESTYVWSENPALHAITWAFGRYQNGVLIAGGGIGADGIDMAPFVDWANVCDANNWKVGGIVYTTSDNSWDILKMIAQAGGGEVFPVGAQLSCSFNAPRVSIGTITSNDITGDVDVPGTASRRQRRNTVIARVHLESHGWEEVPLDAIAIPDYVAADGGSRPSEITFPLVQQVDQGAQLGLYEIWNGRELDGIVLRSKVYAIGYRPGDCLTVNIPDAALARDVVVRNREIEGSNMTVTLTCRSETFAKHAFCLGKAGAAPPTPDLSVPPSYPIENTSSLQLAIATSFPIGLSITAAADGAITISNHVRRYTDGHADVNVTGTTIASGLAAGDFRAIGYDDSDRVGGAVAYVLDPDDINARASPDHPGRHYIGYAIIPTAGSPPSGGGGATPPGGRCPTTDTPILMADMTEKPAGEIVVGDRVRTRHEETLRWGFYPVEAVEIADSDDVWKATVDGKDLRATGDHRVYVGQWVMIRDLPGAAKVAGTLAIVKITVTGAHTYVTNGILSHNIKMDQPNLE</sequence>
<dbReference type="EMBL" id="JACCBY010000001">
    <property type="protein sequence ID" value="NYD88919.1"/>
    <property type="molecule type" value="Genomic_DNA"/>
</dbReference>
<dbReference type="Proteomes" id="UP000517753">
    <property type="component" value="Unassembled WGS sequence"/>
</dbReference>
<dbReference type="InterPro" id="IPR030934">
    <property type="entry name" value="Intein_C"/>
</dbReference>
<evidence type="ECO:0008006" key="3">
    <source>
        <dbReference type="Google" id="ProtNLM"/>
    </source>
</evidence>
<dbReference type="InterPro" id="IPR036844">
    <property type="entry name" value="Hint_dom_sf"/>
</dbReference>
<keyword evidence="2" id="KW-1185">Reference proteome</keyword>